<gene>
    <name evidence="6" type="ORF">K8089_02035</name>
</gene>
<feature type="signal peptide" evidence="4">
    <location>
        <begin position="1"/>
        <end position="24"/>
    </location>
</feature>
<evidence type="ECO:0000313" key="7">
    <source>
        <dbReference type="Proteomes" id="UP001139461"/>
    </source>
</evidence>
<dbReference type="NCBIfam" id="TIGR04183">
    <property type="entry name" value="Por_Secre_tail"/>
    <property type="match status" value="1"/>
</dbReference>
<evidence type="ECO:0000259" key="5">
    <source>
        <dbReference type="Pfam" id="PF18962"/>
    </source>
</evidence>
<protein>
    <submittedName>
        <fullName evidence="6">T9SS type A sorting domain-containing protein</fullName>
    </submittedName>
</protein>
<feature type="chain" id="PRO_5040753170" evidence="4">
    <location>
        <begin position="25"/>
        <end position="497"/>
    </location>
</feature>
<organism evidence="6 7">
    <name type="scientific">Aequorivita vitellina</name>
    <dbReference type="NCBI Taxonomy" id="2874475"/>
    <lineage>
        <taxon>Bacteria</taxon>
        <taxon>Pseudomonadati</taxon>
        <taxon>Bacteroidota</taxon>
        <taxon>Flavobacteriia</taxon>
        <taxon>Flavobacteriales</taxon>
        <taxon>Flavobacteriaceae</taxon>
        <taxon>Aequorivita</taxon>
    </lineage>
</organism>
<evidence type="ECO:0000313" key="6">
    <source>
        <dbReference type="EMBL" id="MCG2417784.1"/>
    </source>
</evidence>
<evidence type="ECO:0000256" key="2">
    <source>
        <dbReference type="ARBA" id="ARBA00022737"/>
    </source>
</evidence>
<dbReference type="SUPFAM" id="SSF69318">
    <property type="entry name" value="Integrin alpha N-terminal domain"/>
    <property type="match status" value="1"/>
</dbReference>
<keyword evidence="1 4" id="KW-0732">Signal</keyword>
<proteinExistence type="predicted"/>
<dbReference type="InterPro" id="IPR013519">
    <property type="entry name" value="Int_alpha_beta-p"/>
</dbReference>
<dbReference type="PANTHER" id="PTHR36220:SF1">
    <property type="entry name" value="GAMMA TUBULIN COMPLEX COMPONENT C-TERMINAL DOMAIN-CONTAINING PROTEIN"/>
    <property type="match status" value="1"/>
</dbReference>
<keyword evidence="2" id="KW-0677">Repeat</keyword>
<comment type="caution">
    <text evidence="6">The sequence shown here is derived from an EMBL/GenBank/DDBJ whole genome shotgun (WGS) entry which is preliminary data.</text>
</comment>
<evidence type="ECO:0000256" key="3">
    <source>
        <dbReference type="ARBA" id="ARBA00023180"/>
    </source>
</evidence>
<dbReference type="InterPro" id="IPR028994">
    <property type="entry name" value="Integrin_alpha_N"/>
</dbReference>
<sequence length="497" mass="53561">MTKINITKCVVILACLFGVTTVKAQFDQTAKIVSANRESRAEYGTSVDITENFAVVGASRETVASGAAYIYSKDNQGTWSYSQRLAADDPNQGAEFGGGVTFAEDYLVVAAGRADVGGTTRAGALYVYNYQNNNYEFSTKLMASDMTNDAKLGMNPTSLDADGNTIVVGAPGENGWVGSVYVFTREAGNWSEAQKILSPTAPASDTFGIGVSISGDYLVIGANEADGRKGAAYVYLKNSNGTWEYNQTLMASDATNDSFFGTSVSLSGDQMVIGAYGSNLEQGAAYIFEKDNQGTWVEVQKLVGNASTEGTQFGWSTDIQRNNIVVSAPHAYGFETGEVYFYKRENSGTWTEEQVVLGADSEGEDFYGWSIAIHENQLIAGAPWEDHDENGGNEIDRAGSAYIFKDPNLLDMPTHDNIENNIAVYPNPVSDVLNINSQSIAIDNVKVYSITGALLQEMKNVNKSTTGVNIAHYANGIYFVNLTLENGSEVVQKIIKN</sequence>
<dbReference type="PROSITE" id="PS51470">
    <property type="entry name" value="FG_GAP"/>
    <property type="match status" value="1"/>
</dbReference>
<dbReference type="RefSeq" id="WP_237601604.1">
    <property type="nucleotide sequence ID" value="NZ_JAIRBA010000003.1"/>
</dbReference>
<dbReference type="Pfam" id="PF14312">
    <property type="entry name" value="FG-GAP_2"/>
    <property type="match status" value="7"/>
</dbReference>
<dbReference type="Gene3D" id="2.130.10.130">
    <property type="entry name" value="Integrin alpha, N-terminal"/>
    <property type="match status" value="3"/>
</dbReference>
<keyword evidence="7" id="KW-1185">Reference proteome</keyword>
<accession>A0A9X1TZ77</accession>
<dbReference type="Pfam" id="PF18962">
    <property type="entry name" value="Por_Secre_tail"/>
    <property type="match status" value="1"/>
</dbReference>
<keyword evidence="3" id="KW-0325">Glycoprotein</keyword>
<name>A0A9X1TZ77_9FLAO</name>
<dbReference type="SMART" id="SM00191">
    <property type="entry name" value="Int_alpha"/>
    <property type="match status" value="5"/>
</dbReference>
<dbReference type="InterPro" id="IPR026444">
    <property type="entry name" value="Secre_tail"/>
</dbReference>
<reference evidence="6" key="1">
    <citation type="submission" date="2021-09" db="EMBL/GenBank/DDBJ databases">
        <title>Genome of Aequorivita sp. strain F47161.</title>
        <authorList>
            <person name="Wang Y."/>
        </authorList>
    </citation>
    <scope>NUCLEOTIDE SEQUENCE</scope>
    <source>
        <strain evidence="6">F47161</strain>
    </source>
</reference>
<dbReference type="EMBL" id="JAIRBA010000003">
    <property type="protein sequence ID" value="MCG2417784.1"/>
    <property type="molecule type" value="Genomic_DNA"/>
</dbReference>
<evidence type="ECO:0000256" key="4">
    <source>
        <dbReference type="SAM" id="SignalP"/>
    </source>
</evidence>
<dbReference type="Proteomes" id="UP001139461">
    <property type="component" value="Unassembled WGS sequence"/>
</dbReference>
<dbReference type="AlphaFoldDB" id="A0A9X1TZ77"/>
<dbReference type="PANTHER" id="PTHR36220">
    <property type="entry name" value="UNNAMED PRODUCT"/>
    <property type="match status" value="1"/>
</dbReference>
<feature type="domain" description="Secretion system C-terminal sorting" evidence="5">
    <location>
        <begin position="424"/>
        <end position="495"/>
    </location>
</feature>
<evidence type="ECO:0000256" key="1">
    <source>
        <dbReference type="ARBA" id="ARBA00022729"/>
    </source>
</evidence>
<dbReference type="InterPro" id="IPR013517">
    <property type="entry name" value="FG-GAP"/>
</dbReference>